<proteinExistence type="predicted"/>
<feature type="chain" id="PRO_5032519266" evidence="1">
    <location>
        <begin position="17"/>
        <end position="77"/>
    </location>
</feature>
<accession>A0A816HZ48</accession>
<feature type="non-terminal residue" evidence="2">
    <location>
        <position position="1"/>
    </location>
</feature>
<dbReference type="AlphaFoldDB" id="A0A816HZ48"/>
<evidence type="ECO:0000313" key="2">
    <source>
        <dbReference type="EMBL" id="CAF1697002.1"/>
    </source>
</evidence>
<reference evidence="2" key="1">
    <citation type="submission" date="2021-01" db="EMBL/GenBank/DDBJ databases">
        <authorList>
            <consortium name="Genoscope - CEA"/>
            <person name="William W."/>
        </authorList>
    </citation>
    <scope>NUCLEOTIDE SEQUENCE</scope>
</reference>
<gene>
    <name evidence="2" type="ORF">DARMORV10_C03P05530.1</name>
</gene>
<evidence type="ECO:0000256" key="1">
    <source>
        <dbReference type="SAM" id="SignalP"/>
    </source>
</evidence>
<name>A0A816HZ48_BRANA</name>
<organism evidence="2">
    <name type="scientific">Brassica napus</name>
    <name type="common">Rape</name>
    <dbReference type="NCBI Taxonomy" id="3708"/>
    <lineage>
        <taxon>Eukaryota</taxon>
        <taxon>Viridiplantae</taxon>
        <taxon>Streptophyta</taxon>
        <taxon>Embryophyta</taxon>
        <taxon>Tracheophyta</taxon>
        <taxon>Spermatophyta</taxon>
        <taxon>Magnoliopsida</taxon>
        <taxon>eudicotyledons</taxon>
        <taxon>Gunneridae</taxon>
        <taxon>Pentapetalae</taxon>
        <taxon>rosids</taxon>
        <taxon>malvids</taxon>
        <taxon>Brassicales</taxon>
        <taxon>Brassicaceae</taxon>
        <taxon>Brassiceae</taxon>
        <taxon>Brassica</taxon>
    </lineage>
</organism>
<protein>
    <submittedName>
        <fullName evidence="2">(rape) hypothetical protein</fullName>
    </submittedName>
</protein>
<feature type="signal peptide" evidence="1">
    <location>
        <begin position="1"/>
        <end position="16"/>
    </location>
</feature>
<dbReference type="EMBL" id="HG994367">
    <property type="protein sequence ID" value="CAF1697002.1"/>
    <property type="molecule type" value="Genomic_DNA"/>
</dbReference>
<keyword evidence="1" id="KW-0732">Signal</keyword>
<sequence>MSFFFFLFGFDPLCFLDSLEYDTLTHGYTEWFIPNYKRAVVSVLVSCVQSNKYNQPQLVEAVEFDTAERESLSPTIV</sequence>
<dbReference type="Proteomes" id="UP001295469">
    <property type="component" value="Chromosome C03"/>
</dbReference>